<proteinExistence type="predicted"/>
<dbReference type="SUPFAM" id="SSF82199">
    <property type="entry name" value="SET domain"/>
    <property type="match status" value="1"/>
</dbReference>
<dbReference type="Gene3D" id="1.25.40.10">
    <property type="entry name" value="Tetratricopeptide repeat domain"/>
    <property type="match status" value="1"/>
</dbReference>
<dbReference type="PANTHER" id="PTHR47332">
    <property type="entry name" value="SET DOMAIN-CONTAINING PROTEIN 5"/>
    <property type="match status" value="1"/>
</dbReference>
<keyword evidence="3" id="KW-1185">Reference proteome</keyword>
<dbReference type="PANTHER" id="PTHR47332:SF4">
    <property type="entry name" value="SET DOMAIN-CONTAINING PROTEIN 5"/>
    <property type="match status" value="1"/>
</dbReference>
<dbReference type="AlphaFoldDB" id="A0A3N4K9R2"/>
<reference evidence="2 3" key="1">
    <citation type="journal article" date="2018" name="Nat. Ecol. Evol.">
        <title>Pezizomycetes genomes reveal the molecular basis of ectomycorrhizal truffle lifestyle.</title>
        <authorList>
            <person name="Murat C."/>
            <person name="Payen T."/>
            <person name="Noel B."/>
            <person name="Kuo A."/>
            <person name="Morin E."/>
            <person name="Chen J."/>
            <person name="Kohler A."/>
            <person name="Krizsan K."/>
            <person name="Balestrini R."/>
            <person name="Da Silva C."/>
            <person name="Montanini B."/>
            <person name="Hainaut M."/>
            <person name="Levati E."/>
            <person name="Barry K.W."/>
            <person name="Belfiori B."/>
            <person name="Cichocki N."/>
            <person name="Clum A."/>
            <person name="Dockter R.B."/>
            <person name="Fauchery L."/>
            <person name="Guy J."/>
            <person name="Iotti M."/>
            <person name="Le Tacon F."/>
            <person name="Lindquist E.A."/>
            <person name="Lipzen A."/>
            <person name="Malagnac F."/>
            <person name="Mello A."/>
            <person name="Molinier V."/>
            <person name="Miyauchi S."/>
            <person name="Poulain J."/>
            <person name="Riccioni C."/>
            <person name="Rubini A."/>
            <person name="Sitrit Y."/>
            <person name="Splivallo R."/>
            <person name="Traeger S."/>
            <person name="Wang M."/>
            <person name="Zifcakova L."/>
            <person name="Wipf D."/>
            <person name="Zambonelli A."/>
            <person name="Paolocci F."/>
            <person name="Nowrousian M."/>
            <person name="Ottonello S."/>
            <person name="Baldrian P."/>
            <person name="Spatafora J.W."/>
            <person name="Henrissat B."/>
            <person name="Nagy L.G."/>
            <person name="Aury J.M."/>
            <person name="Wincker P."/>
            <person name="Grigoriev I.V."/>
            <person name="Bonfante P."/>
            <person name="Martin F.M."/>
        </authorList>
    </citation>
    <scope>NUCLEOTIDE SEQUENCE [LARGE SCALE GENOMIC DNA]</scope>
    <source>
        <strain evidence="2 3">CCBAS932</strain>
    </source>
</reference>
<gene>
    <name evidence="2" type="ORF">P167DRAFT_540273</name>
</gene>
<dbReference type="InParanoid" id="A0A3N4K9R2"/>
<dbReference type="EMBL" id="ML119189">
    <property type="protein sequence ID" value="RPB07254.1"/>
    <property type="molecule type" value="Genomic_DNA"/>
</dbReference>
<dbReference type="OrthoDB" id="265717at2759"/>
<dbReference type="InterPro" id="IPR001214">
    <property type="entry name" value="SET_dom"/>
</dbReference>
<dbReference type="PROSITE" id="PS50280">
    <property type="entry name" value="SET"/>
    <property type="match status" value="1"/>
</dbReference>
<dbReference type="InterPro" id="IPR046341">
    <property type="entry name" value="SET_dom_sf"/>
</dbReference>
<dbReference type="Gene3D" id="2.170.270.10">
    <property type="entry name" value="SET domain"/>
    <property type="match status" value="1"/>
</dbReference>
<dbReference type="Proteomes" id="UP000277580">
    <property type="component" value="Unassembled WGS sequence"/>
</dbReference>
<sequence>MTTTHPLFQITAIPNSGLGAVATAPITRGTLLISEAALFLLTADFLTTAAANAGIAAKLRTLSPPQLHAFLALTNAHTADTTHPFAGIVRTNALPCGVDAVECGVFLTCSRFNHSCNPNANYCWNEKTRQEVVHAVKDIAAGEQISVSYLDEEATNYPRAQRQQRLKKDFGFECRCSVCSGDAAAVAASDGRRSEVGRLDALVGGGRLMMGSPQKALGCCKRMLALLGEEGIQDVSLYRTYYDAFQICVAHGDLARAAVLARLGVAVKVACHGSEAVEDELWTYIRSPEKHRLASMSRRWATKVGDAKEIGSEGFEEWLWARAR</sequence>
<evidence type="ECO:0000313" key="2">
    <source>
        <dbReference type="EMBL" id="RPB07254.1"/>
    </source>
</evidence>
<dbReference type="InterPro" id="IPR053185">
    <property type="entry name" value="SET_domain_protein"/>
</dbReference>
<feature type="domain" description="SET" evidence="1">
    <location>
        <begin position="6"/>
        <end position="150"/>
    </location>
</feature>
<dbReference type="CDD" id="cd20071">
    <property type="entry name" value="SET_SMYD"/>
    <property type="match status" value="1"/>
</dbReference>
<dbReference type="Pfam" id="PF00856">
    <property type="entry name" value="SET"/>
    <property type="match status" value="1"/>
</dbReference>
<accession>A0A3N4K9R2</accession>
<protein>
    <submittedName>
        <fullName evidence="2">SET domain-containing protein</fullName>
    </submittedName>
</protein>
<organism evidence="2 3">
    <name type="scientific">Morchella conica CCBAS932</name>
    <dbReference type="NCBI Taxonomy" id="1392247"/>
    <lineage>
        <taxon>Eukaryota</taxon>
        <taxon>Fungi</taxon>
        <taxon>Dikarya</taxon>
        <taxon>Ascomycota</taxon>
        <taxon>Pezizomycotina</taxon>
        <taxon>Pezizomycetes</taxon>
        <taxon>Pezizales</taxon>
        <taxon>Morchellaceae</taxon>
        <taxon>Morchella</taxon>
    </lineage>
</organism>
<name>A0A3N4K9R2_9PEZI</name>
<evidence type="ECO:0000259" key="1">
    <source>
        <dbReference type="PROSITE" id="PS50280"/>
    </source>
</evidence>
<dbReference type="InterPro" id="IPR011990">
    <property type="entry name" value="TPR-like_helical_dom_sf"/>
</dbReference>
<evidence type="ECO:0000313" key="3">
    <source>
        <dbReference type="Proteomes" id="UP000277580"/>
    </source>
</evidence>
<dbReference type="STRING" id="1392247.A0A3N4K9R2"/>